<accession>A0ABQ4PXE8</accession>
<dbReference type="HAMAP" id="MF_01690">
    <property type="entry name" value="DapE"/>
    <property type="match status" value="1"/>
</dbReference>
<dbReference type="Pfam" id="PF07687">
    <property type="entry name" value="M20_dimer"/>
    <property type="match status" value="1"/>
</dbReference>
<dbReference type="SUPFAM" id="SSF53187">
    <property type="entry name" value="Zn-dependent exopeptidases"/>
    <property type="match status" value="1"/>
</dbReference>
<reference evidence="17" key="1">
    <citation type="submission" date="2021-05" db="EMBL/GenBank/DDBJ databases">
        <authorList>
            <person name="Tanabe Y."/>
        </authorList>
    </citation>
    <scope>NUCLEOTIDE SEQUENCE</scope>
    <source>
        <strain evidence="17">BOTRYCO-1</strain>
    </source>
</reference>
<evidence type="ECO:0000259" key="16">
    <source>
        <dbReference type="Pfam" id="PF07687"/>
    </source>
</evidence>
<evidence type="ECO:0000256" key="1">
    <source>
        <dbReference type="ARBA" id="ARBA00005130"/>
    </source>
</evidence>
<keyword evidence="18" id="KW-1185">Reference proteome</keyword>
<evidence type="ECO:0000256" key="3">
    <source>
        <dbReference type="ARBA" id="ARBA00011738"/>
    </source>
</evidence>
<evidence type="ECO:0000256" key="14">
    <source>
        <dbReference type="ARBA" id="ARBA00051301"/>
    </source>
</evidence>
<evidence type="ECO:0000256" key="8">
    <source>
        <dbReference type="ARBA" id="ARBA00022801"/>
    </source>
</evidence>
<feature type="binding site" evidence="15">
    <location>
        <position position="70"/>
    </location>
    <ligand>
        <name>Zn(2+)</name>
        <dbReference type="ChEBI" id="CHEBI:29105"/>
        <label>1</label>
    </ligand>
</feature>
<evidence type="ECO:0000256" key="6">
    <source>
        <dbReference type="ARBA" id="ARBA00022605"/>
    </source>
</evidence>
<comment type="cofactor">
    <cofactor evidence="15">
        <name>Zn(2+)</name>
        <dbReference type="ChEBI" id="CHEBI:29105"/>
    </cofactor>
    <cofactor evidence="15">
        <name>Co(2+)</name>
        <dbReference type="ChEBI" id="CHEBI:48828"/>
    </cofactor>
    <text evidence="15">Binds 2 Zn(2+) or Co(2+) ions per subunit.</text>
</comment>
<evidence type="ECO:0000256" key="10">
    <source>
        <dbReference type="ARBA" id="ARBA00022915"/>
    </source>
</evidence>
<evidence type="ECO:0000256" key="7">
    <source>
        <dbReference type="ARBA" id="ARBA00022723"/>
    </source>
</evidence>
<evidence type="ECO:0000256" key="15">
    <source>
        <dbReference type="HAMAP-Rule" id="MF_01690"/>
    </source>
</evidence>
<dbReference type="InterPro" id="IPR036264">
    <property type="entry name" value="Bact_exopeptidase_dim_dom"/>
</dbReference>
<keyword evidence="11 15" id="KW-0457">Lysine biosynthesis</keyword>
<evidence type="ECO:0000256" key="11">
    <source>
        <dbReference type="ARBA" id="ARBA00023154"/>
    </source>
</evidence>
<evidence type="ECO:0000256" key="13">
    <source>
        <dbReference type="ARBA" id="ARBA00031891"/>
    </source>
</evidence>
<dbReference type="EMBL" id="BPFZ01000011">
    <property type="protein sequence ID" value="GIU67626.1"/>
    <property type="molecule type" value="Genomic_DNA"/>
</dbReference>
<evidence type="ECO:0000256" key="5">
    <source>
        <dbReference type="ARBA" id="ARBA00022391"/>
    </source>
</evidence>
<dbReference type="Gene3D" id="3.40.630.10">
    <property type="entry name" value="Zn peptidases"/>
    <property type="match status" value="2"/>
</dbReference>
<dbReference type="InterPro" id="IPR001261">
    <property type="entry name" value="ArgE/DapE_CS"/>
</dbReference>
<dbReference type="InterPro" id="IPR005941">
    <property type="entry name" value="DapE_proteobac"/>
</dbReference>
<sequence>MTVTQLDPIALACDLIRKPSVTPADLGALDVVERALKDLGFQVKRYRFEDIDNLYARHGTKSPNFCFAGHTDVVPTGDLTQWSVDPFEAALRDGFLIGRGAADMKGGIAAFISATARYLTRNPNPKGSISFLITGDEEGLALHGTKRLLEAITAEGERLDHCLVGEPTNPNALGDMIKNGRRGSLNCTIQVTGVQGHVAYPHKACNPIRALIGLLSTLQNHCLDEGVEGFQPSNLEVVTLDVGNPATNVIPERATARLNIRFNTAHSGASLTNWLQDQASQTERLYGAKIELNIHVSGEAFFTQPGLLTQIVQDACETVTGRRPELSTTGGTSDARFIKDYCPVCEFGLVGATMHQINERVQTRDIEILSQIYEAVLECYFKLA</sequence>
<dbReference type="Pfam" id="PF01546">
    <property type="entry name" value="Peptidase_M20"/>
    <property type="match status" value="1"/>
</dbReference>
<proteinExistence type="inferred from homology"/>
<dbReference type="NCBIfam" id="NF009557">
    <property type="entry name" value="PRK13009.1"/>
    <property type="match status" value="1"/>
</dbReference>
<keyword evidence="10 15" id="KW-0220">Diaminopimelate biosynthesis</keyword>
<gene>
    <name evidence="15 17" type="primary">dapE</name>
    <name evidence="17" type="ORF">PsB1_1780</name>
</gene>
<organism evidence="17 18">
    <name type="scientific">Candidatus Phycosocius spiralis</name>
    <dbReference type="NCBI Taxonomy" id="2815099"/>
    <lineage>
        <taxon>Bacteria</taxon>
        <taxon>Pseudomonadati</taxon>
        <taxon>Pseudomonadota</taxon>
        <taxon>Alphaproteobacteria</taxon>
        <taxon>Caulobacterales</taxon>
        <taxon>Caulobacterales incertae sedis</taxon>
        <taxon>Candidatus Phycosocius</taxon>
    </lineage>
</organism>
<dbReference type="RefSeq" id="WP_284360587.1">
    <property type="nucleotide sequence ID" value="NZ_BPFZ01000011.1"/>
</dbReference>
<evidence type="ECO:0000256" key="2">
    <source>
        <dbReference type="ARBA" id="ARBA00006746"/>
    </source>
</evidence>
<feature type="domain" description="Peptidase M20 dimerisation" evidence="16">
    <location>
        <begin position="179"/>
        <end position="281"/>
    </location>
</feature>
<dbReference type="EC" id="3.5.1.18" evidence="4 15"/>
<protein>
    <recommendedName>
        <fullName evidence="5 15">Succinyl-diaminopimelate desuccinylase</fullName>
        <shortName evidence="15">SDAP desuccinylase</shortName>
        <ecNumber evidence="4 15">3.5.1.18</ecNumber>
    </recommendedName>
    <alternativeName>
        <fullName evidence="13 15">N-succinyl-LL-2,6-diaminoheptanedioate amidohydrolase</fullName>
    </alternativeName>
</protein>
<dbReference type="InterPro" id="IPR002933">
    <property type="entry name" value="Peptidase_M20"/>
</dbReference>
<keyword evidence="9 15" id="KW-0862">Zinc</keyword>
<evidence type="ECO:0000256" key="4">
    <source>
        <dbReference type="ARBA" id="ARBA00011921"/>
    </source>
</evidence>
<comment type="catalytic activity">
    <reaction evidence="14 15">
        <text>N-succinyl-(2S,6S)-2,6-diaminopimelate + H2O = (2S,6S)-2,6-diaminopimelate + succinate</text>
        <dbReference type="Rhea" id="RHEA:22608"/>
        <dbReference type="ChEBI" id="CHEBI:15377"/>
        <dbReference type="ChEBI" id="CHEBI:30031"/>
        <dbReference type="ChEBI" id="CHEBI:57609"/>
        <dbReference type="ChEBI" id="CHEBI:58087"/>
        <dbReference type="EC" id="3.5.1.18"/>
    </reaction>
</comment>
<feature type="binding site" evidence="15">
    <location>
        <position position="166"/>
    </location>
    <ligand>
        <name>Zn(2+)</name>
        <dbReference type="ChEBI" id="CHEBI:29105"/>
        <label>1</label>
    </ligand>
</feature>
<dbReference type="PROSITE" id="PS00759">
    <property type="entry name" value="ARGE_DAPE_CPG2_2"/>
    <property type="match status" value="1"/>
</dbReference>
<comment type="subunit">
    <text evidence="3 15">Homodimer.</text>
</comment>
<dbReference type="CDD" id="cd03891">
    <property type="entry name" value="M20_DapE_proteobac"/>
    <property type="match status" value="1"/>
</dbReference>
<comment type="pathway">
    <text evidence="1 15">Amino-acid biosynthesis; L-lysine biosynthesis via DAP pathway; LL-2,6-diaminopimelate from (S)-tetrahydrodipicolinate (succinylase route): step 3/3.</text>
</comment>
<feature type="binding site" evidence="15">
    <location>
        <position position="355"/>
    </location>
    <ligand>
        <name>Zn(2+)</name>
        <dbReference type="ChEBI" id="CHEBI:29105"/>
        <label>2</label>
    </ligand>
</feature>
<feature type="active site" description="Proton acceptor" evidence="15">
    <location>
        <position position="137"/>
    </location>
</feature>
<evidence type="ECO:0000256" key="12">
    <source>
        <dbReference type="ARBA" id="ARBA00023285"/>
    </source>
</evidence>
<evidence type="ECO:0000256" key="9">
    <source>
        <dbReference type="ARBA" id="ARBA00022833"/>
    </source>
</evidence>
<comment type="caution">
    <text evidence="17">The sequence shown here is derived from an EMBL/GenBank/DDBJ whole genome shotgun (WGS) entry which is preliminary data.</text>
</comment>
<keyword evidence="6 15" id="KW-0028">Amino-acid biosynthesis</keyword>
<dbReference type="Proteomes" id="UP001161064">
    <property type="component" value="Unassembled WGS sequence"/>
</dbReference>
<dbReference type="NCBIfam" id="TIGR01246">
    <property type="entry name" value="dapE_proteo"/>
    <property type="match status" value="1"/>
</dbReference>
<comment type="function">
    <text evidence="15">Catalyzes the hydrolysis of N-succinyl-L,L-diaminopimelic acid (SDAP), forming succinate and LL-2,6-diaminopimelate (DAP), an intermediate involved in the bacterial biosynthesis of lysine and meso-diaminopimelic acid, an essential component of bacterial cell walls.</text>
</comment>
<dbReference type="InterPro" id="IPR050072">
    <property type="entry name" value="Peptidase_M20A"/>
</dbReference>
<feature type="binding site" evidence="15">
    <location>
        <position position="103"/>
    </location>
    <ligand>
        <name>Zn(2+)</name>
        <dbReference type="ChEBI" id="CHEBI:29105"/>
        <label>2</label>
    </ligand>
</feature>
<reference evidence="17" key="2">
    <citation type="journal article" date="2023" name="ISME Commun">
        <title>Characterization of a bloom-associated alphaproteobacterial lineage, 'Candidatus Phycosocius': insights into freshwater algal-bacterial interactions.</title>
        <authorList>
            <person name="Tanabe Y."/>
            <person name="Yamaguchi H."/>
            <person name="Yoshida M."/>
            <person name="Kai A."/>
            <person name="Okazaki Y."/>
        </authorList>
    </citation>
    <scope>NUCLEOTIDE SEQUENCE</scope>
    <source>
        <strain evidence="17">BOTRYCO-1</strain>
    </source>
</reference>
<evidence type="ECO:0000313" key="18">
    <source>
        <dbReference type="Proteomes" id="UP001161064"/>
    </source>
</evidence>
<keyword evidence="8 15" id="KW-0378">Hydrolase</keyword>
<feature type="binding site" evidence="15">
    <location>
        <position position="138"/>
    </location>
    <ligand>
        <name>Zn(2+)</name>
        <dbReference type="ChEBI" id="CHEBI:29105"/>
        <label>2</label>
    </ligand>
</feature>
<dbReference type="PANTHER" id="PTHR43808:SF31">
    <property type="entry name" value="N-ACETYL-L-CITRULLINE DEACETYLASE"/>
    <property type="match status" value="1"/>
</dbReference>
<dbReference type="PANTHER" id="PTHR43808">
    <property type="entry name" value="ACETYLORNITHINE DEACETYLASE"/>
    <property type="match status" value="1"/>
</dbReference>
<dbReference type="SUPFAM" id="SSF55031">
    <property type="entry name" value="Bacterial exopeptidase dimerisation domain"/>
    <property type="match status" value="1"/>
</dbReference>
<keyword evidence="12 15" id="KW-0170">Cobalt</keyword>
<comment type="similarity">
    <text evidence="2 15">Belongs to the peptidase M20A family. DapE subfamily.</text>
</comment>
<keyword evidence="7 15" id="KW-0479">Metal-binding</keyword>
<dbReference type="InterPro" id="IPR011650">
    <property type="entry name" value="Peptidase_M20_dimer"/>
</dbReference>
<feature type="active site" evidence="15">
    <location>
        <position position="72"/>
    </location>
</feature>
<name>A0ABQ4PXE8_9PROT</name>
<feature type="binding site" evidence="15">
    <location>
        <position position="103"/>
    </location>
    <ligand>
        <name>Zn(2+)</name>
        <dbReference type="ChEBI" id="CHEBI:29105"/>
        <label>1</label>
    </ligand>
</feature>
<evidence type="ECO:0000313" key="17">
    <source>
        <dbReference type="EMBL" id="GIU67626.1"/>
    </source>
</evidence>